<keyword evidence="3" id="KW-1185">Reference proteome</keyword>
<dbReference type="Proteomes" id="UP001499895">
    <property type="component" value="Unassembled WGS sequence"/>
</dbReference>
<protein>
    <submittedName>
        <fullName evidence="2">Uncharacterized protein</fullName>
    </submittedName>
</protein>
<name>A0ABN0ZD18_9ACTN</name>
<sequence>MSRLPAEGADGASRAGEEAVAGSGPGRDAPTDGAADGKGDAAEAVGAVGPLLPGADDGTAGGRCGAGSTYVALNEAHPVAAARDTAMSVHRKALRGNRTEELLCSGRLSGRHGARGKRAPAPPRDSRPTAVTVRS</sequence>
<comment type="caution">
    <text evidence="2">The sequence shown here is derived from an EMBL/GenBank/DDBJ whole genome shotgun (WGS) entry which is preliminary data.</text>
</comment>
<reference evidence="2 3" key="1">
    <citation type="journal article" date="2019" name="Int. J. Syst. Evol. Microbiol.">
        <title>The Global Catalogue of Microorganisms (GCM) 10K type strain sequencing project: providing services to taxonomists for standard genome sequencing and annotation.</title>
        <authorList>
            <consortium name="The Broad Institute Genomics Platform"/>
            <consortium name="The Broad Institute Genome Sequencing Center for Infectious Disease"/>
            <person name="Wu L."/>
            <person name="Ma J."/>
        </authorList>
    </citation>
    <scope>NUCLEOTIDE SEQUENCE [LARGE SCALE GENOMIC DNA]</scope>
    <source>
        <strain evidence="2 3">JCM 10649</strain>
    </source>
</reference>
<feature type="region of interest" description="Disordered" evidence="1">
    <location>
        <begin position="104"/>
        <end position="135"/>
    </location>
</feature>
<feature type="region of interest" description="Disordered" evidence="1">
    <location>
        <begin position="1"/>
        <end position="42"/>
    </location>
</feature>
<dbReference type="EMBL" id="BAAAHB010000001">
    <property type="protein sequence ID" value="GAA0443299.1"/>
    <property type="molecule type" value="Genomic_DNA"/>
</dbReference>
<proteinExistence type="predicted"/>
<feature type="compositionally biased region" description="Basic residues" evidence="1">
    <location>
        <begin position="109"/>
        <end position="118"/>
    </location>
</feature>
<organism evidence="2 3">
    <name type="scientific">Streptomyces stramineus</name>
    <dbReference type="NCBI Taxonomy" id="173861"/>
    <lineage>
        <taxon>Bacteria</taxon>
        <taxon>Bacillati</taxon>
        <taxon>Actinomycetota</taxon>
        <taxon>Actinomycetes</taxon>
        <taxon>Kitasatosporales</taxon>
        <taxon>Streptomycetaceae</taxon>
        <taxon>Streptomyces</taxon>
    </lineage>
</organism>
<evidence type="ECO:0000313" key="3">
    <source>
        <dbReference type="Proteomes" id="UP001499895"/>
    </source>
</evidence>
<accession>A0ABN0ZD18</accession>
<evidence type="ECO:0000313" key="2">
    <source>
        <dbReference type="EMBL" id="GAA0443299.1"/>
    </source>
</evidence>
<evidence type="ECO:0000256" key="1">
    <source>
        <dbReference type="SAM" id="MobiDB-lite"/>
    </source>
</evidence>
<gene>
    <name evidence="2" type="ORF">GCM10009544_02630</name>
</gene>